<dbReference type="EMBL" id="CP158568">
    <property type="protein sequence ID" value="XBY44940.1"/>
    <property type="molecule type" value="Genomic_DNA"/>
</dbReference>
<comment type="cofactor">
    <cofactor evidence="4">
        <name>[4Fe-4S] cluster</name>
        <dbReference type="ChEBI" id="CHEBI:49883"/>
    </cofactor>
    <text evidence="4">Binds 1 [4Fe-4S] cluster per subunit.</text>
</comment>
<keyword evidence="4" id="KW-0411">Iron-sulfur</keyword>
<dbReference type="RefSeq" id="WP_407050032.1">
    <property type="nucleotide sequence ID" value="NZ_CP158568.1"/>
</dbReference>
<comment type="function">
    <text evidence="4">Catalyzes the formation of sulfite from adenosine 5'-phosphosulfate (APS) using thioredoxin as an electron donor.</text>
</comment>
<dbReference type="GO" id="GO:0043866">
    <property type="term" value="F:adenylyl-sulfate reductase (thioredoxin) activity"/>
    <property type="evidence" value="ECO:0007669"/>
    <property type="project" value="UniProtKB-EC"/>
</dbReference>
<dbReference type="NCBIfam" id="TIGR00434">
    <property type="entry name" value="cysH"/>
    <property type="match status" value="1"/>
</dbReference>
<evidence type="ECO:0000256" key="4">
    <source>
        <dbReference type="HAMAP-Rule" id="MF_00063"/>
    </source>
</evidence>
<dbReference type="SUPFAM" id="SSF52402">
    <property type="entry name" value="Adenine nucleotide alpha hydrolases-like"/>
    <property type="match status" value="1"/>
</dbReference>
<keyword evidence="2 4" id="KW-0560">Oxidoreductase</keyword>
<feature type="domain" description="Phosphoadenosine phosphosulphate reductase" evidence="5">
    <location>
        <begin position="52"/>
        <end position="219"/>
    </location>
</feature>
<dbReference type="Gene3D" id="3.40.50.620">
    <property type="entry name" value="HUPs"/>
    <property type="match status" value="1"/>
</dbReference>
<accession>A0AAU7XE22</accession>
<dbReference type="PIRSF" id="PIRSF000857">
    <property type="entry name" value="PAPS_reductase"/>
    <property type="match status" value="1"/>
</dbReference>
<proteinExistence type="inferred from homology"/>
<evidence type="ECO:0000259" key="5">
    <source>
        <dbReference type="Pfam" id="PF01507"/>
    </source>
</evidence>
<evidence type="ECO:0000256" key="3">
    <source>
        <dbReference type="ARBA" id="ARBA00024327"/>
    </source>
</evidence>
<dbReference type="Pfam" id="PF01507">
    <property type="entry name" value="PAPS_reduct"/>
    <property type="match status" value="1"/>
</dbReference>
<dbReference type="PANTHER" id="PTHR46509:SF1">
    <property type="entry name" value="PHOSPHOADENOSINE PHOSPHOSULFATE REDUCTASE"/>
    <property type="match status" value="1"/>
</dbReference>
<feature type="binding site" evidence="4">
    <location>
        <position position="134"/>
    </location>
    <ligand>
        <name>[4Fe-4S] cluster</name>
        <dbReference type="ChEBI" id="CHEBI:49883"/>
    </ligand>
</feature>
<feature type="active site" description="Nucleophile; cysteine thiosulfonate intermediate" evidence="4">
    <location>
        <position position="240"/>
    </location>
</feature>
<evidence type="ECO:0000256" key="2">
    <source>
        <dbReference type="ARBA" id="ARBA00023002"/>
    </source>
</evidence>
<keyword evidence="4" id="KW-0963">Cytoplasm</keyword>
<dbReference type="KEGG" id="mflg:ABS361_01140"/>
<dbReference type="InterPro" id="IPR004511">
    <property type="entry name" value="PAPS/APS_Rdtase"/>
</dbReference>
<evidence type="ECO:0000313" key="6">
    <source>
        <dbReference type="EMBL" id="XBY44940.1"/>
    </source>
</evidence>
<gene>
    <name evidence="4" type="primary">cysH</name>
    <name evidence="6" type="ORF">ABS361_01140</name>
</gene>
<feature type="binding site" evidence="4">
    <location>
        <position position="214"/>
    </location>
    <ligand>
        <name>[4Fe-4S] cluster</name>
        <dbReference type="ChEBI" id="CHEBI:49883"/>
    </ligand>
</feature>
<dbReference type="GO" id="GO:0005737">
    <property type="term" value="C:cytoplasm"/>
    <property type="evidence" value="ECO:0007669"/>
    <property type="project" value="UniProtKB-SubCell"/>
</dbReference>
<dbReference type="GO" id="GO:0004604">
    <property type="term" value="F:phosphoadenylyl-sulfate reductase (thioredoxin) activity"/>
    <property type="evidence" value="ECO:0007669"/>
    <property type="project" value="UniProtKB-UniRule"/>
</dbReference>
<feature type="binding site" evidence="4">
    <location>
        <position position="133"/>
    </location>
    <ligand>
        <name>[4Fe-4S] cluster</name>
        <dbReference type="ChEBI" id="CHEBI:49883"/>
    </ligand>
</feature>
<dbReference type="NCBIfam" id="NF002537">
    <property type="entry name" value="PRK02090.1"/>
    <property type="match status" value="1"/>
</dbReference>
<comment type="subcellular location">
    <subcellularLocation>
        <location evidence="4">Cytoplasm</location>
    </subcellularLocation>
</comment>
<dbReference type="CDD" id="cd23945">
    <property type="entry name" value="PAPS_reductase"/>
    <property type="match status" value="1"/>
</dbReference>
<dbReference type="InterPro" id="IPR002500">
    <property type="entry name" value="PAPS_reduct_dom"/>
</dbReference>
<dbReference type="GO" id="GO:0046872">
    <property type="term" value="F:metal ion binding"/>
    <property type="evidence" value="ECO:0007669"/>
    <property type="project" value="UniProtKB-KW"/>
</dbReference>
<dbReference type="GO" id="GO:0051539">
    <property type="term" value="F:4 iron, 4 sulfur cluster binding"/>
    <property type="evidence" value="ECO:0007669"/>
    <property type="project" value="UniProtKB-UniRule"/>
</dbReference>
<name>A0AAU7XE22_9HYPH</name>
<dbReference type="HAMAP" id="MF_00063">
    <property type="entry name" value="CysH"/>
    <property type="match status" value="1"/>
</dbReference>
<keyword evidence="4" id="KW-0479">Metal-binding</keyword>
<feature type="binding site" evidence="4">
    <location>
        <position position="217"/>
    </location>
    <ligand>
        <name>[4Fe-4S] cluster</name>
        <dbReference type="ChEBI" id="CHEBI:49883"/>
    </ligand>
</feature>
<comment type="catalytic activity">
    <reaction evidence="4">
        <text>[thioredoxin]-disulfide + sulfite + AMP + 2 H(+) = adenosine 5'-phosphosulfate + [thioredoxin]-dithiol</text>
        <dbReference type="Rhea" id="RHEA:21976"/>
        <dbReference type="Rhea" id="RHEA-COMP:10698"/>
        <dbReference type="Rhea" id="RHEA-COMP:10700"/>
        <dbReference type="ChEBI" id="CHEBI:15378"/>
        <dbReference type="ChEBI" id="CHEBI:17359"/>
        <dbReference type="ChEBI" id="CHEBI:29950"/>
        <dbReference type="ChEBI" id="CHEBI:50058"/>
        <dbReference type="ChEBI" id="CHEBI:58243"/>
        <dbReference type="ChEBI" id="CHEBI:456215"/>
        <dbReference type="EC" id="1.8.4.10"/>
    </reaction>
</comment>
<comment type="similarity">
    <text evidence="1 4">Belongs to the PAPS reductase family. CysH subfamily.</text>
</comment>
<dbReference type="EC" id="1.8.4.10" evidence="4"/>
<keyword evidence="4" id="KW-0408">Iron</keyword>
<comment type="pathway">
    <text evidence="3 4">Sulfur metabolism; hydrogen sulfide biosynthesis; sulfite from sulfate.</text>
</comment>
<reference evidence="6" key="1">
    <citation type="submission" date="2024-06" db="EMBL/GenBank/DDBJ databases">
        <title>Methylostella associata gen. nov., sp. nov., a novel Ancalomicrobiaceae-affiliated facultatively methylotrophic bacteria that feed on methanotrophs of the genus Methylococcus.</title>
        <authorList>
            <person name="Saltykova V."/>
            <person name="Danilova O.V."/>
            <person name="Oshkin I.Y."/>
            <person name="Belova S.E."/>
            <person name="Pimenov N.V."/>
            <person name="Dedysh S.N."/>
        </authorList>
    </citation>
    <scope>NUCLEOTIDE SEQUENCE</scope>
    <source>
        <strain evidence="6">S20</strain>
    </source>
</reference>
<dbReference type="GO" id="GO:0019379">
    <property type="term" value="P:sulfate assimilation, phosphoadenylyl sulfate reduction by phosphoadenylyl-sulfate reductase (thioredoxin)"/>
    <property type="evidence" value="ECO:0007669"/>
    <property type="project" value="UniProtKB-UniRule"/>
</dbReference>
<protein>
    <recommendedName>
        <fullName evidence="4">Adenosine 5'-phosphosulfate reductase</fullName>
        <shortName evidence="4">APS reductase</shortName>
        <ecNumber evidence="4">1.8.4.10</ecNumber>
    </recommendedName>
    <alternativeName>
        <fullName evidence="4">5'-adenylylsulfate reductase</fullName>
    </alternativeName>
    <alternativeName>
        <fullName evidence="4">Thioredoxin-dependent 5'-adenylylsulfate reductase</fullName>
    </alternativeName>
</protein>
<sequence length="258" mass="27528">MATPEAAANPAAVDPAVAARAEEARALDARWGGLPTHDLLDTAIHTLFAGEIALVSSFGTESAVLLHLVAAVDRSVPILFVDTDKLFGETLRYRDKLVARLGFTDVRTLTPDPVRVEALDKDGGLWLRNPDLCCQIRKVEPLALGIDGFSAWISGRKRFQAATRAAIPVFETDGTRIKVNPLASWGPKELAAYAAEHDLPVHPLVAQGYPSVGCMPCTDRVAPGEDARAGRWRGQAKTECGIHVSLTSAVPTAPDGAH</sequence>
<dbReference type="PANTHER" id="PTHR46509">
    <property type="entry name" value="PHOSPHOADENOSINE PHOSPHOSULFATE REDUCTASE"/>
    <property type="match status" value="1"/>
</dbReference>
<dbReference type="InterPro" id="IPR014729">
    <property type="entry name" value="Rossmann-like_a/b/a_fold"/>
</dbReference>
<dbReference type="AlphaFoldDB" id="A0AAU7XE22"/>
<evidence type="ECO:0000256" key="1">
    <source>
        <dbReference type="ARBA" id="ARBA00009732"/>
    </source>
</evidence>
<organism evidence="6">
    <name type="scientific">Methyloraptor flagellatus</name>
    <dbReference type="NCBI Taxonomy" id="3162530"/>
    <lineage>
        <taxon>Bacteria</taxon>
        <taxon>Pseudomonadati</taxon>
        <taxon>Pseudomonadota</taxon>
        <taxon>Alphaproteobacteria</taxon>
        <taxon>Hyphomicrobiales</taxon>
        <taxon>Ancalomicrobiaceae</taxon>
        <taxon>Methyloraptor</taxon>
    </lineage>
</organism>
<dbReference type="GO" id="GO:0070814">
    <property type="term" value="P:hydrogen sulfide biosynthetic process"/>
    <property type="evidence" value="ECO:0007669"/>
    <property type="project" value="UniProtKB-UniRule"/>
</dbReference>